<dbReference type="EMBL" id="FOUB01000001">
    <property type="protein sequence ID" value="SFL57446.1"/>
    <property type="molecule type" value="Genomic_DNA"/>
</dbReference>
<dbReference type="AlphaFoldDB" id="A0A1I4IUK0"/>
<keyword evidence="3" id="KW-1185">Reference proteome</keyword>
<evidence type="ECO:0000313" key="3">
    <source>
        <dbReference type="Proteomes" id="UP000183287"/>
    </source>
</evidence>
<gene>
    <name evidence="2" type="ORF">SAMN05421863_100150</name>
</gene>
<evidence type="ECO:0000313" key="2">
    <source>
        <dbReference type="EMBL" id="SFL57446.1"/>
    </source>
</evidence>
<organism evidence="2 3">
    <name type="scientific">Nitrosomonas communis</name>
    <dbReference type="NCBI Taxonomy" id="44574"/>
    <lineage>
        <taxon>Bacteria</taxon>
        <taxon>Pseudomonadati</taxon>
        <taxon>Pseudomonadota</taxon>
        <taxon>Betaproteobacteria</taxon>
        <taxon>Nitrosomonadales</taxon>
        <taxon>Nitrosomonadaceae</taxon>
        <taxon>Nitrosomonas</taxon>
    </lineage>
</organism>
<dbReference type="Proteomes" id="UP000183287">
    <property type="component" value="Unassembled WGS sequence"/>
</dbReference>
<accession>A0A1I4IUK0</accession>
<sequence length="62" mass="6307">MVLLSISAPNAGARVLPIAISNAVEKAGSPVVKLIKNAPRKMPNQHEGPHIKTAASAMPVGG</sequence>
<name>A0A1I4IUK0_9PROT</name>
<evidence type="ECO:0000256" key="1">
    <source>
        <dbReference type="SAM" id="MobiDB-lite"/>
    </source>
</evidence>
<reference evidence="3" key="1">
    <citation type="submission" date="2016-10" db="EMBL/GenBank/DDBJ databases">
        <authorList>
            <person name="Varghese N."/>
            <person name="Submissions S."/>
        </authorList>
    </citation>
    <scope>NUCLEOTIDE SEQUENCE [LARGE SCALE GENOMIC DNA]</scope>
    <source>
        <strain evidence="3">Nm44</strain>
    </source>
</reference>
<proteinExistence type="predicted"/>
<feature type="region of interest" description="Disordered" evidence="1">
    <location>
        <begin position="41"/>
        <end position="62"/>
    </location>
</feature>
<protein>
    <submittedName>
        <fullName evidence="2">Uncharacterized protein</fullName>
    </submittedName>
</protein>